<evidence type="ECO:0000313" key="7">
    <source>
        <dbReference type="EMBL" id="MBN7797457.1"/>
    </source>
</evidence>
<feature type="domain" description="OmpA-like" evidence="6">
    <location>
        <begin position="127"/>
        <end position="244"/>
    </location>
</feature>
<dbReference type="PANTHER" id="PTHR30329:SF17">
    <property type="entry name" value="LIPOPROTEIN YFIB-RELATED"/>
    <property type="match status" value="1"/>
</dbReference>
<comment type="subcellular location">
    <subcellularLocation>
        <location evidence="1">Cell outer membrane</location>
    </subcellularLocation>
</comment>
<feature type="chain" id="PRO_5037459228" evidence="5">
    <location>
        <begin position="20"/>
        <end position="244"/>
    </location>
</feature>
<evidence type="ECO:0000256" key="5">
    <source>
        <dbReference type="SAM" id="SignalP"/>
    </source>
</evidence>
<evidence type="ECO:0000259" key="6">
    <source>
        <dbReference type="PROSITE" id="PS51123"/>
    </source>
</evidence>
<evidence type="ECO:0000256" key="4">
    <source>
        <dbReference type="SAM" id="MobiDB-lite"/>
    </source>
</evidence>
<feature type="region of interest" description="Disordered" evidence="4">
    <location>
        <begin position="27"/>
        <end position="47"/>
    </location>
</feature>
<evidence type="ECO:0000256" key="3">
    <source>
        <dbReference type="PROSITE-ProRule" id="PRU00473"/>
    </source>
</evidence>
<keyword evidence="8" id="KW-1185">Reference proteome</keyword>
<sequence length="244" mass="25626">MMLLALGLASLFLYRYTTAGPQSLWHGVSEREGGPGGEPGSRAPAPVVAPELPDDQGAAEDGLAGLGVPADGRRTYPLLLPVVARVRPVFATLPRIDAGVPRGESAREPDAGEPRLSMAEPAAETAGSGVAPAGAIRVHFDFDSSALDEDSRRSLELAVHMMERAGPAARARISGYADPFGNGDYNLSLSRRRAETVANYMARLGVPPQRMEVRGLGSDGGEPRAAGVDAQRLVRVEIIPVASR</sequence>
<reference evidence="7" key="1">
    <citation type="submission" date="2021-02" db="EMBL/GenBank/DDBJ databases">
        <title>PHA producing bacteria isolated from coastal sediment in Guangdong, Shenzhen.</title>
        <authorList>
            <person name="Zheng W."/>
            <person name="Yu S."/>
            <person name="Huang Y."/>
        </authorList>
    </citation>
    <scope>NUCLEOTIDE SEQUENCE</scope>
    <source>
        <strain evidence="7">TN14-10</strain>
    </source>
</reference>
<dbReference type="EMBL" id="JAFKCZ010000008">
    <property type="protein sequence ID" value="MBN7797457.1"/>
    <property type="molecule type" value="Genomic_DNA"/>
</dbReference>
<dbReference type="InterPro" id="IPR050330">
    <property type="entry name" value="Bact_OuterMem_StrucFunc"/>
</dbReference>
<feature type="signal peptide" evidence="5">
    <location>
        <begin position="1"/>
        <end position="19"/>
    </location>
</feature>
<dbReference type="PRINTS" id="PR01021">
    <property type="entry name" value="OMPADOMAIN"/>
</dbReference>
<evidence type="ECO:0000256" key="1">
    <source>
        <dbReference type="ARBA" id="ARBA00004442"/>
    </source>
</evidence>
<organism evidence="7 8">
    <name type="scientific">Parahaliea mediterranea</name>
    <dbReference type="NCBI Taxonomy" id="651086"/>
    <lineage>
        <taxon>Bacteria</taxon>
        <taxon>Pseudomonadati</taxon>
        <taxon>Pseudomonadota</taxon>
        <taxon>Gammaproteobacteria</taxon>
        <taxon>Cellvibrionales</taxon>
        <taxon>Halieaceae</taxon>
        <taxon>Parahaliea</taxon>
    </lineage>
</organism>
<proteinExistence type="predicted"/>
<dbReference type="InterPro" id="IPR006665">
    <property type="entry name" value="OmpA-like"/>
</dbReference>
<evidence type="ECO:0000313" key="8">
    <source>
        <dbReference type="Proteomes" id="UP000664303"/>
    </source>
</evidence>
<dbReference type="PANTHER" id="PTHR30329">
    <property type="entry name" value="STATOR ELEMENT OF FLAGELLAR MOTOR COMPLEX"/>
    <property type="match status" value="1"/>
</dbReference>
<evidence type="ECO:0000256" key="2">
    <source>
        <dbReference type="ARBA" id="ARBA00023136"/>
    </source>
</evidence>
<dbReference type="PROSITE" id="PS51123">
    <property type="entry name" value="OMPA_2"/>
    <property type="match status" value="1"/>
</dbReference>
<dbReference type="Proteomes" id="UP000664303">
    <property type="component" value="Unassembled WGS sequence"/>
</dbReference>
<name>A0A939DHA1_9GAMM</name>
<accession>A0A939DHA1</accession>
<dbReference type="InterPro" id="IPR006664">
    <property type="entry name" value="OMP_bac"/>
</dbReference>
<protein>
    <submittedName>
        <fullName evidence="7">OmpA family protein</fullName>
    </submittedName>
</protein>
<dbReference type="GO" id="GO:0009279">
    <property type="term" value="C:cell outer membrane"/>
    <property type="evidence" value="ECO:0007669"/>
    <property type="project" value="UniProtKB-SubCell"/>
</dbReference>
<keyword evidence="2 3" id="KW-0472">Membrane</keyword>
<dbReference type="SUPFAM" id="SSF103088">
    <property type="entry name" value="OmpA-like"/>
    <property type="match status" value="1"/>
</dbReference>
<comment type="caution">
    <text evidence="7">The sequence shown here is derived from an EMBL/GenBank/DDBJ whole genome shotgun (WGS) entry which is preliminary data.</text>
</comment>
<gene>
    <name evidence="7" type="ORF">JYP50_12685</name>
</gene>
<dbReference type="InterPro" id="IPR036737">
    <property type="entry name" value="OmpA-like_sf"/>
</dbReference>
<keyword evidence="5" id="KW-0732">Signal</keyword>
<dbReference type="AlphaFoldDB" id="A0A939DHA1"/>
<dbReference type="CDD" id="cd07185">
    <property type="entry name" value="OmpA_C-like"/>
    <property type="match status" value="1"/>
</dbReference>
<dbReference type="Pfam" id="PF00691">
    <property type="entry name" value="OmpA"/>
    <property type="match status" value="1"/>
</dbReference>
<dbReference type="Gene3D" id="3.30.1330.60">
    <property type="entry name" value="OmpA-like domain"/>
    <property type="match status" value="1"/>
</dbReference>